<dbReference type="PRINTS" id="PR00153">
    <property type="entry name" value="CSAPPISMRASE"/>
</dbReference>
<dbReference type="GO" id="GO:0016018">
    <property type="term" value="F:cyclosporin A binding"/>
    <property type="evidence" value="ECO:0007669"/>
    <property type="project" value="TreeGrafter"/>
</dbReference>
<comment type="catalytic activity">
    <reaction evidence="3">
        <text>[protein]-peptidylproline (omega=180) = [protein]-peptidylproline (omega=0)</text>
        <dbReference type="Rhea" id="RHEA:16237"/>
        <dbReference type="Rhea" id="RHEA-COMP:10747"/>
        <dbReference type="Rhea" id="RHEA-COMP:10748"/>
        <dbReference type="ChEBI" id="CHEBI:83833"/>
        <dbReference type="ChEBI" id="CHEBI:83834"/>
        <dbReference type="EC" id="5.2.1.8"/>
    </reaction>
</comment>
<dbReference type="EMBL" id="JWZX01002515">
    <property type="protein sequence ID" value="KOO28782.1"/>
    <property type="molecule type" value="Genomic_DNA"/>
</dbReference>
<organism evidence="5 6">
    <name type="scientific">Chrysochromulina tobinii</name>
    <dbReference type="NCBI Taxonomy" id="1460289"/>
    <lineage>
        <taxon>Eukaryota</taxon>
        <taxon>Haptista</taxon>
        <taxon>Haptophyta</taxon>
        <taxon>Prymnesiophyceae</taxon>
        <taxon>Prymnesiales</taxon>
        <taxon>Chrysochromulinaceae</taxon>
        <taxon>Chrysochromulina</taxon>
    </lineage>
</organism>
<dbReference type="InterPro" id="IPR029000">
    <property type="entry name" value="Cyclophilin-like_dom_sf"/>
</dbReference>
<comment type="similarity">
    <text evidence="3">Belongs to the cyclophilin-type PPIase family.</text>
</comment>
<dbReference type="Pfam" id="PF00160">
    <property type="entry name" value="Pro_isomerase"/>
    <property type="match status" value="1"/>
</dbReference>
<dbReference type="PIRSF" id="PIRSF001467">
    <property type="entry name" value="Peptidylpro_ismrse"/>
    <property type="match status" value="1"/>
</dbReference>
<dbReference type="InterPro" id="IPR002130">
    <property type="entry name" value="Cyclophilin-type_PPIase_dom"/>
</dbReference>
<dbReference type="AlphaFoldDB" id="A0A0M0JR45"/>
<evidence type="ECO:0000256" key="1">
    <source>
        <dbReference type="ARBA" id="ARBA00023110"/>
    </source>
</evidence>
<dbReference type="GO" id="GO:0005737">
    <property type="term" value="C:cytoplasm"/>
    <property type="evidence" value="ECO:0007669"/>
    <property type="project" value="TreeGrafter"/>
</dbReference>
<sequence length="175" mass="18657">MVTPPKVTSRCYLDVAIDGSPAGRIAIDLYGEVAPRAAENFRALCTGEKGYGYQGSSFFKILSGLVMQAGEVPGHSSIYGDQPFAHDNYLIKHNVAGMVSMVNTGVGGNSGQSDTRFLIQLPDDAGFLDGRYEAFGRVSAGMNVVRMIEQVPVKTTRQVPVQKVSIEAAGELPVS</sequence>
<evidence type="ECO:0000313" key="6">
    <source>
        <dbReference type="Proteomes" id="UP000037460"/>
    </source>
</evidence>
<evidence type="ECO:0000313" key="5">
    <source>
        <dbReference type="EMBL" id="KOO28782.1"/>
    </source>
</evidence>
<dbReference type="PROSITE" id="PS50072">
    <property type="entry name" value="CSA_PPIASE_2"/>
    <property type="match status" value="1"/>
</dbReference>
<dbReference type="GO" id="GO:0003755">
    <property type="term" value="F:peptidyl-prolyl cis-trans isomerase activity"/>
    <property type="evidence" value="ECO:0007669"/>
    <property type="project" value="UniProtKB-UniRule"/>
</dbReference>
<keyword evidence="1 3" id="KW-0697">Rotamase</keyword>
<feature type="domain" description="PPIase cyclophilin-type" evidence="4">
    <location>
        <begin position="12"/>
        <end position="171"/>
    </location>
</feature>
<accession>A0A0M0JR45</accession>
<evidence type="ECO:0000256" key="3">
    <source>
        <dbReference type="RuleBase" id="RU363019"/>
    </source>
</evidence>
<dbReference type="InterPro" id="IPR024936">
    <property type="entry name" value="Cyclophilin-type_PPIase"/>
</dbReference>
<name>A0A0M0JR45_9EUKA</name>
<gene>
    <name evidence="5" type="ORF">Ctob_005548</name>
</gene>
<proteinExistence type="inferred from homology"/>
<comment type="function">
    <text evidence="3">PPIases accelerate the folding of proteins. It catalyzes the cis-trans isomerization of proline imidic peptide bonds in oligopeptides.</text>
</comment>
<comment type="caution">
    <text evidence="5">The sequence shown here is derived from an EMBL/GenBank/DDBJ whole genome shotgun (WGS) entry which is preliminary data.</text>
</comment>
<dbReference type="PANTHER" id="PTHR11071">
    <property type="entry name" value="PEPTIDYL-PROLYL CIS-TRANS ISOMERASE"/>
    <property type="match status" value="1"/>
</dbReference>
<dbReference type="SUPFAM" id="SSF50891">
    <property type="entry name" value="Cyclophilin-like"/>
    <property type="match status" value="1"/>
</dbReference>
<dbReference type="Proteomes" id="UP000037460">
    <property type="component" value="Unassembled WGS sequence"/>
</dbReference>
<dbReference type="PANTHER" id="PTHR11071:SF561">
    <property type="entry name" value="PEPTIDYL-PROLYL CIS-TRANS ISOMERASE D-RELATED"/>
    <property type="match status" value="1"/>
</dbReference>
<keyword evidence="2 3" id="KW-0413">Isomerase</keyword>
<dbReference type="OrthoDB" id="193499at2759"/>
<dbReference type="Gene3D" id="2.40.100.10">
    <property type="entry name" value="Cyclophilin-like"/>
    <property type="match status" value="1"/>
</dbReference>
<dbReference type="EC" id="5.2.1.8" evidence="3"/>
<keyword evidence="6" id="KW-1185">Reference proteome</keyword>
<dbReference type="GO" id="GO:0006457">
    <property type="term" value="P:protein folding"/>
    <property type="evidence" value="ECO:0007669"/>
    <property type="project" value="TreeGrafter"/>
</dbReference>
<protein>
    <recommendedName>
        <fullName evidence="3">Peptidyl-prolyl cis-trans isomerase</fullName>
        <shortName evidence="3">PPIase</shortName>
        <ecNumber evidence="3">5.2.1.8</ecNumber>
    </recommendedName>
</protein>
<evidence type="ECO:0000259" key="4">
    <source>
        <dbReference type="PROSITE" id="PS50072"/>
    </source>
</evidence>
<reference evidence="6" key="1">
    <citation type="journal article" date="2015" name="PLoS Genet.">
        <title>Genome Sequence and Transcriptome Analyses of Chrysochromulina tobin: Metabolic Tools for Enhanced Algal Fitness in the Prominent Order Prymnesiales (Haptophyceae).</title>
        <authorList>
            <person name="Hovde B.T."/>
            <person name="Deodato C.R."/>
            <person name="Hunsperger H.M."/>
            <person name="Ryken S.A."/>
            <person name="Yost W."/>
            <person name="Jha R.K."/>
            <person name="Patterson J."/>
            <person name="Monnat R.J. Jr."/>
            <person name="Barlow S.B."/>
            <person name="Starkenburg S.R."/>
            <person name="Cattolico R.A."/>
        </authorList>
    </citation>
    <scope>NUCLEOTIDE SEQUENCE</scope>
    <source>
        <strain evidence="6">CCMP291</strain>
    </source>
</reference>
<evidence type="ECO:0000256" key="2">
    <source>
        <dbReference type="ARBA" id="ARBA00023235"/>
    </source>
</evidence>